<organism evidence="1 2">
    <name type="scientific">Caerostris extrusa</name>
    <name type="common">Bark spider</name>
    <name type="synonym">Caerostris bankana</name>
    <dbReference type="NCBI Taxonomy" id="172846"/>
    <lineage>
        <taxon>Eukaryota</taxon>
        <taxon>Metazoa</taxon>
        <taxon>Ecdysozoa</taxon>
        <taxon>Arthropoda</taxon>
        <taxon>Chelicerata</taxon>
        <taxon>Arachnida</taxon>
        <taxon>Araneae</taxon>
        <taxon>Araneomorphae</taxon>
        <taxon>Entelegynae</taxon>
        <taxon>Araneoidea</taxon>
        <taxon>Araneidae</taxon>
        <taxon>Caerostris</taxon>
    </lineage>
</organism>
<accession>A0AAV4YAI9</accession>
<dbReference type="EMBL" id="BPLR01001691">
    <property type="protein sequence ID" value="GIZ04080.1"/>
    <property type="molecule type" value="Genomic_DNA"/>
</dbReference>
<proteinExistence type="predicted"/>
<comment type="caution">
    <text evidence="1">The sequence shown here is derived from an EMBL/GenBank/DDBJ whole genome shotgun (WGS) entry which is preliminary data.</text>
</comment>
<keyword evidence="2" id="KW-1185">Reference proteome</keyword>
<protein>
    <submittedName>
        <fullName evidence="1">Uncharacterized protein</fullName>
    </submittedName>
</protein>
<evidence type="ECO:0000313" key="1">
    <source>
        <dbReference type="EMBL" id="GIZ04080.1"/>
    </source>
</evidence>
<dbReference type="Proteomes" id="UP001054945">
    <property type="component" value="Unassembled WGS sequence"/>
</dbReference>
<dbReference type="AlphaFoldDB" id="A0AAV4YAI9"/>
<gene>
    <name evidence="1" type="ORF">CEXT_434171</name>
</gene>
<reference evidence="1 2" key="1">
    <citation type="submission" date="2021-06" db="EMBL/GenBank/DDBJ databases">
        <title>Caerostris extrusa draft genome.</title>
        <authorList>
            <person name="Kono N."/>
            <person name="Arakawa K."/>
        </authorList>
    </citation>
    <scope>NUCLEOTIDE SEQUENCE [LARGE SCALE GENOMIC DNA]</scope>
</reference>
<sequence>MRHEIRHVIAKQKRPLRNHISFLKTSPVVGVADSSISFSYEIACLSPACLRSVKTNGQSIVCIVSIGQLRLNL</sequence>
<name>A0AAV4YAI9_CAEEX</name>
<evidence type="ECO:0000313" key="2">
    <source>
        <dbReference type="Proteomes" id="UP001054945"/>
    </source>
</evidence>